<dbReference type="AlphaFoldDB" id="A0A7V1LKP8"/>
<dbReference type="PANTHER" id="PTHR36305">
    <property type="entry name" value="PHOSPHATIDYLGLYCEROPHOSPHATASE A"/>
    <property type="match status" value="1"/>
</dbReference>
<reference evidence="3" key="1">
    <citation type="journal article" date="2020" name="mSystems">
        <title>Genome- and Community-Level Interaction Insights into Carbon Utilization and Element Cycling Functions of Hydrothermarchaeota in Hydrothermal Sediment.</title>
        <authorList>
            <person name="Zhou Z."/>
            <person name="Liu Y."/>
            <person name="Xu W."/>
            <person name="Pan J."/>
            <person name="Luo Z.H."/>
            <person name="Li M."/>
        </authorList>
    </citation>
    <scope>NUCLEOTIDE SEQUENCE [LARGE SCALE GENOMIC DNA]</scope>
    <source>
        <strain evidence="3">HyVt-456</strain>
    </source>
</reference>
<dbReference type="EMBL" id="DRLD01000102">
    <property type="protein sequence ID" value="HED09801.1"/>
    <property type="molecule type" value="Genomic_DNA"/>
</dbReference>
<dbReference type="Pfam" id="PF04608">
    <property type="entry name" value="PgpA"/>
    <property type="match status" value="1"/>
</dbReference>
<comment type="caution">
    <text evidence="3">The sequence shown here is derived from an EMBL/GenBank/DDBJ whole genome shotgun (WGS) entry which is preliminary data.</text>
</comment>
<organism evidence="3">
    <name type="scientific">Caldithrix abyssi</name>
    <dbReference type="NCBI Taxonomy" id="187145"/>
    <lineage>
        <taxon>Bacteria</taxon>
        <taxon>Pseudomonadati</taxon>
        <taxon>Calditrichota</taxon>
        <taxon>Calditrichia</taxon>
        <taxon>Calditrichales</taxon>
        <taxon>Calditrichaceae</taxon>
        <taxon>Caldithrix</taxon>
    </lineage>
</organism>
<keyword evidence="1" id="KW-0472">Membrane</keyword>
<gene>
    <name evidence="3" type="ORF">ENJ10_03870</name>
</gene>
<accession>A0A7V1LKP8</accession>
<dbReference type="GO" id="GO:0008962">
    <property type="term" value="F:phosphatidylglycerophosphatase activity"/>
    <property type="evidence" value="ECO:0007669"/>
    <property type="project" value="InterPro"/>
</dbReference>
<evidence type="ECO:0000259" key="2">
    <source>
        <dbReference type="Pfam" id="PF04608"/>
    </source>
</evidence>
<dbReference type="CDD" id="cd06971">
    <property type="entry name" value="PgpA"/>
    <property type="match status" value="1"/>
</dbReference>
<keyword evidence="1" id="KW-1133">Transmembrane helix</keyword>
<feature type="transmembrane region" description="Helical" evidence="1">
    <location>
        <begin position="52"/>
        <end position="71"/>
    </location>
</feature>
<evidence type="ECO:0000313" key="3">
    <source>
        <dbReference type="EMBL" id="HED09801.1"/>
    </source>
</evidence>
<feature type="transmembrane region" description="Helical" evidence="1">
    <location>
        <begin position="91"/>
        <end position="115"/>
    </location>
</feature>
<feature type="domain" description="YutG/PgpA" evidence="2">
    <location>
        <begin position="18"/>
        <end position="153"/>
    </location>
</feature>
<feature type="transmembrane region" description="Helical" evidence="1">
    <location>
        <begin position="26"/>
        <end position="45"/>
    </location>
</feature>
<proteinExistence type="predicted"/>
<name>A0A7V1LKP8_CALAY</name>
<dbReference type="PANTHER" id="PTHR36305:SF1">
    <property type="entry name" value="PHOSPHATIDYLGLYCEROPHOSPHATASE A"/>
    <property type="match status" value="1"/>
</dbReference>
<dbReference type="GO" id="GO:0006629">
    <property type="term" value="P:lipid metabolic process"/>
    <property type="evidence" value="ECO:0007669"/>
    <property type="project" value="InterPro"/>
</dbReference>
<feature type="transmembrane region" description="Helical" evidence="1">
    <location>
        <begin position="136"/>
        <end position="156"/>
    </location>
</feature>
<dbReference type="PIRSF" id="PIRSF006162">
    <property type="entry name" value="PgpA"/>
    <property type="match status" value="1"/>
</dbReference>
<sequence>MAESLKYSAPAFWGARLLTSAGGLGFFPFFPGTVTSLATVAALFWAMPDKTVLLMLLILTSFLGMTLTPLIEERRGKDPSEITLDEVAGQLMTFIFTGGWSLPLLAAGFVLFRLFDIIKPFAINDVQKIPGGAGVVLDDLLAGLYSAVILAVFHYFGVL</sequence>
<dbReference type="InterPro" id="IPR026037">
    <property type="entry name" value="PgpA"/>
</dbReference>
<protein>
    <submittedName>
        <fullName evidence="3">Phosphatidylglycerophosphatase A</fullName>
    </submittedName>
</protein>
<dbReference type="InterPro" id="IPR007686">
    <property type="entry name" value="YutG/PgpA"/>
</dbReference>
<dbReference type="SUPFAM" id="SSF101307">
    <property type="entry name" value="YutG-like"/>
    <property type="match status" value="1"/>
</dbReference>
<keyword evidence="1" id="KW-0812">Transmembrane</keyword>
<evidence type="ECO:0000256" key="1">
    <source>
        <dbReference type="SAM" id="Phobius"/>
    </source>
</evidence>
<dbReference type="Proteomes" id="UP000886005">
    <property type="component" value="Unassembled WGS sequence"/>
</dbReference>
<dbReference type="InterPro" id="IPR036681">
    <property type="entry name" value="PgpA-like_sf"/>
</dbReference>